<evidence type="ECO:0000256" key="4">
    <source>
        <dbReference type="SAM" id="MobiDB-lite"/>
    </source>
</evidence>
<dbReference type="PANTHER" id="PTHR44858">
    <property type="entry name" value="TETRATRICOPEPTIDE REPEAT PROTEIN 6"/>
    <property type="match status" value="1"/>
</dbReference>
<organism evidence="6 7">
    <name type="scientific">Streptomyces inhibens</name>
    <dbReference type="NCBI Taxonomy" id="2293571"/>
    <lineage>
        <taxon>Bacteria</taxon>
        <taxon>Bacillati</taxon>
        <taxon>Actinomycetota</taxon>
        <taxon>Actinomycetes</taxon>
        <taxon>Kitasatosporales</taxon>
        <taxon>Streptomycetaceae</taxon>
        <taxon>Streptomyces</taxon>
    </lineage>
</organism>
<feature type="repeat" description="TPR" evidence="3">
    <location>
        <begin position="620"/>
        <end position="653"/>
    </location>
</feature>
<feature type="region of interest" description="Disordered" evidence="4">
    <location>
        <begin position="122"/>
        <end position="146"/>
    </location>
</feature>
<feature type="repeat" description="TPR" evidence="3">
    <location>
        <begin position="722"/>
        <end position="755"/>
    </location>
</feature>
<keyword evidence="1" id="KW-0677">Repeat</keyword>
<dbReference type="PROSITE" id="PS50005">
    <property type="entry name" value="TPR"/>
    <property type="match status" value="7"/>
</dbReference>
<dbReference type="Pfam" id="PF13432">
    <property type="entry name" value="TPR_16"/>
    <property type="match status" value="2"/>
</dbReference>
<accession>A0A371PY54</accession>
<dbReference type="EMBL" id="QUAC01000215">
    <property type="protein sequence ID" value="REK87417.1"/>
    <property type="molecule type" value="Genomic_DNA"/>
</dbReference>
<dbReference type="Pfam" id="PF13191">
    <property type="entry name" value="AAA_16"/>
    <property type="match status" value="1"/>
</dbReference>
<dbReference type="SMART" id="SM00028">
    <property type="entry name" value="TPR"/>
    <property type="match status" value="12"/>
</dbReference>
<keyword evidence="2 3" id="KW-0802">TPR repeat</keyword>
<dbReference type="Proteomes" id="UP000262477">
    <property type="component" value="Unassembled WGS sequence"/>
</dbReference>
<dbReference type="PANTHER" id="PTHR44858:SF1">
    <property type="entry name" value="UDP-N-ACETYLGLUCOSAMINE--PEPTIDE N-ACETYLGLUCOSAMINYLTRANSFERASE SPINDLY-RELATED"/>
    <property type="match status" value="1"/>
</dbReference>
<evidence type="ECO:0000256" key="2">
    <source>
        <dbReference type="ARBA" id="ARBA00022803"/>
    </source>
</evidence>
<dbReference type="OrthoDB" id="9814944at2"/>
<dbReference type="InterPro" id="IPR041664">
    <property type="entry name" value="AAA_16"/>
</dbReference>
<evidence type="ECO:0000256" key="3">
    <source>
        <dbReference type="PROSITE-ProRule" id="PRU00339"/>
    </source>
</evidence>
<dbReference type="Pfam" id="PF14559">
    <property type="entry name" value="TPR_19"/>
    <property type="match status" value="1"/>
</dbReference>
<feature type="repeat" description="TPR" evidence="3">
    <location>
        <begin position="688"/>
        <end position="721"/>
    </location>
</feature>
<protein>
    <submittedName>
        <fullName evidence="6">ATP-binding protein</fullName>
    </submittedName>
</protein>
<feature type="repeat" description="TPR" evidence="3">
    <location>
        <begin position="790"/>
        <end position="823"/>
    </location>
</feature>
<evidence type="ECO:0000313" key="7">
    <source>
        <dbReference type="Proteomes" id="UP000262477"/>
    </source>
</evidence>
<dbReference type="AlphaFoldDB" id="A0A371PY54"/>
<feature type="repeat" description="TPR" evidence="3">
    <location>
        <begin position="824"/>
        <end position="857"/>
    </location>
</feature>
<dbReference type="SUPFAM" id="SSF48452">
    <property type="entry name" value="TPR-like"/>
    <property type="match status" value="2"/>
</dbReference>
<proteinExistence type="predicted"/>
<keyword evidence="6" id="KW-0547">Nucleotide-binding</keyword>
<dbReference type="Pfam" id="PF13414">
    <property type="entry name" value="TPR_11"/>
    <property type="match status" value="1"/>
</dbReference>
<name>A0A371PY54_STRIH</name>
<dbReference type="GO" id="GO:0009279">
    <property type="term" value="C:cell outer membrane"/>
    <property type="evidence" value="ECO:0007669"/>
    <property type="project" value="TreeGrafter"/>
</dbReference>
<keyword evidence="6" id="KW-0067">ATP-binding</keyword>
<feature type="repeat" description="TPR" evidence="3">
    <location>
        <begin position="552"/>
        <end position="585"/>
    </location>
</feature>
<dbReference type="GO" id="GO:0005524">
    <property type="term" value="F:ATP binding"/>
    <property type="evidence" value="ECO:0007669"/>
    <property type="project" value="UniProtKB-KW"/>
</dbReference>
<sequence length="1160" mass="125671">MGRRLSRQELIRLRRREGFVGRRGEIAAFRDNFARAAEDPAHQFLFHVHGQAGVGKTSLIRQFEDTAREHSAPIAYVDEAVHGTPEAMAGISAQLAAQGRPLKVFDKLLATYRERRHEVEAAAVAAEGPSDPADTGDPQGAAPSPGSMIVAQAGLAGLGLVPGVGAVTGALDPRQVARGADRLRGLLSARLRNHDDVQLVMAPVEALTPVFVREVSAVADEVPSLCLFFDTYERTGPLLDIWLRDVLVSDRYGPLAPNVVVTLAGQTALDRRCWADYLDCVADLPLDAFTEAEARQFLATRDIADERIVEVILRLSGGLPVLVSTLAENRPRAAEAVDDPSDTAVERFLKWETDPVRREAALAAALPRHLDEDIFRAAVDAAAAEQFGWLCGLPFVADRAGRWQYHEVVRTAMLRLQRRRSPQTWTARHRHLAEAARRRRTECATDAHPAESWTDERRLEYRLRETYHSLCADPQPSLSQALADVLDAAENEWPAVRRVVEAIRQAGEDGGAREVSDWGDRLTGALTEDGGGLIEVLTALLARPGLDVAQQARIHRIRGREHRKAEAWPQAFADFDRCLELEPRNAPALLGRGLTHRYMRSFERAAEDYIRALEINPDSVEAASQLGEAYRLLGRFEQAMTEFDRALALQPRHAFTIASRAVCLRRLGCHEEALAGLERAIEINAKYAWAMAERGATYRDMGQYDLALAEFDRALAVNPTYVWAYARRGITLRVMGRYEEALAALGRAAELQPADPWVWAEHCNTYLDMQCEEQALEAVDRALAIDPAYAWAHMARGATLRALGRYEEALAALDRSLELDGDDARVWGLRGEVAGHLGRHEQALADLDRSIALDPAYAPTREQRGMVLWTLGRAEEARSELSAALRLTPDSHRALATRGKINLLTGRLTEALTDFDRAIELGAAPGPTFVQRGRAHRLRGDDSRALADFDRALADAGPSATLLALKAGCLRRAGQLDAAQGAVEAARGAMGAGCGGPVAGLLVRYEAALLAGTVSGVDARTVDAWEALLRAEGMGEASVIAGMPGGVDGDGSHRNHGTHGSDGNAGSDGSGGGDGNHVMGAGVAAAAAAAAVVSRCALRDWAGAEAVVAELVDGRPWETVAETELGVRDLACLPGADVERLEAIRSGLIRHMRATAAALR</sequence>
<reference evidence="6 7" key="1">
    <citation type="submission" date="2018-08" db="EMBL/GenBank/DDBJ databases">
        <title>Streptomyces NEAU-D10 sp. nov., a novel Actinomycete isolated from soil.</title>
        <authorList>
            <person name="Jin L."/>
        </authorList>
    </citation>
    <scope>NUCLEOTIDE SEQUENCE [LARGE SCALE GENOMIC DNA]</scope>
    <source>
        <strain evidence="6 7">NEAU-D10</strain>
    </source>
</reference>
<gene>
    <name evidence="6" type="ORF">DY245_26945</name>
</gene>
<dbReference type="GO" id="GO:0046813">
    <property type="term" value="P:receptor-mediated virion attachment to host cell"/>
    <property type="evidence" value="ECO:0007669"/>
    <property type="project" value="TreeGrafter"/>
</dbReference>
<dbReference type="SUPFAM" id="SSF48439">
    <property type="entry name" value="Protein prenylyltransferase"/>
    <property type="match status" value="1"/>
</dbReference>
<evidence type="ECO:0000259" key="5">
    <source>
        <dbReference type="Pfam" id="PF13191"/>
    </source>
</evidence>
<dbReference type="InterPro" id="IPR011990">
    <property type="entry name" value="TPR-like_helical_dom_sf"/>
</dbReference>
<dbReference type="Gene3D" id="1.25.40.10">
    <property type="entry name" value="Tetratricopeptide repeat domain"/>
    <property type="match status" value="3"/>
</dbReference>
<feature type="region of interest" description="Disordered" evidence="4">
    <location>
        <begin position="1046"/>
        <end position="1073"/>
    </location>
</feature>
<evidence type="ECO:0000313" key="6">
    <source>
        <dbReference type="EMBL" id="REK87417.1"/>
    </source>
</evidence>
<dbReference type="InterPro" id="IPR019734">
    <property type="entry name" value="TPR_rpt"/>
</dbReference>
<dbReference type="RefSeq" id="WP_128509806.1">
    <property type="nucleotide sequence ID" value="NZ_QUAC01000215.1"/>
</dbReference>
<evidence type="ECO:0000256" key="1">
    <source>
        <dbReference type="ARBA" id="ARBA00022737"/>
    </source>
</evidence>
<dbReference type="PROSITE" id="PS50293">
    <property type="entry name" value="TPR_REGION"/>
    <property type="match status" value="2"/>
</dbReference>
<keyword evidence="7" id="KW-1185">Reference proteome</keyword>
<dbReference type="InterPro" id="IPR050498">
    <property type="entry name" value="Ycf3"/>
</dbReference>
<feature type="repeat" description="TPR" evidence="3">
    <location>
        <begin position="586"/>
        <end position="619"/>
    </location>
</feature>
<comment type="caution">
    <text evidence="6">The sequence shown here is derived from an EMBL/GenBank/DDBJ whole genome shotgun (WGS) entry which is preliminary data.</text>
</comment>
<feature type="domain" description="Orc1-like AAA ATPase" evidence="5">
    <location>
        <begin position="19"/>
        <end position="194"/>
    </location>
</feature>